<protein>
    <submittedName>
        <fullName evidence="2">Aminoglycoside phosphotransferase family protein</fullName>
    </submittedName>
</protein>
<dbReference type="InterPro" id="IPR051678">
    <property type="entry name" value="AGP_Transferase"/>
</dbReference>
<dbReference type="PANTHER" id="PTHR21310">
    <property type="entry name" value="AMINOGLYCOSIDE PHOSPHOTRANSFERASE-RELATED-RELATED"/>
    <property type="match status" value="1"/>
</dbReference>
<dbReference type="GO" id="GO:0016740">
    <property type="term" value="F:transferase activity"/>
    <property type="evidence" value="ECO:0007669"/>
    <property type="project" value="UniProtKB-KW"/>
</dbReference>
<name>A0A5J6L0G2_9MICO</name>
<reference evidence="3" key="1">
    <citation type="submission" date="2019-09" db="EMBL/GenBank/DDBJ databases">
        <title>Mumia zhuanghuii sp. nov. isolated from the intestinal contents of plateau pika (Ochotona curzoniae) in the Qinghai-Tibet plateau of China.</title>
        <authorList>
            <person name="Tian Z."/>
        </authorList>
    </citation>
    <scope>NUCLEOTIDE SEQUENCE [LARGE SCALE GENOMIC DNA]</scope>
    <source>
        <strain evidence="3">L-031</strain>
    </source>
</reference>
<dbReference type="Gene3D" id="3.30.200.20">
    <property type="entry name" value="Phosphorylase Kinase, domain 1"/>
    <property type="match status" value="1"/>
</dbReference>
<dbReference type="Proteomes" id="UP000325516">
    <property type="component" value="Chromosome"/>
</dbReference>
<feature type="domain" description="Aminoglycoside phosphotransferase" evidence="1">
    <location>
        <begin position="37"/>
        <end position="264"/>
    </location>
</feature>
<dbReference type="InterPro" id="IPR002575">
    <property type="entry name" value="Aminoglycoside_PTrfase"/>
</dbReference>
<dbReference type="Pfam" id="PF01636">
    <property type="entry name" value="APH"/>
    <property type="match status" value="1"/>
</dbReference>
<dbReference type="InterPro" id="IPR011009">
    <property type="entry name" value="Kinase-like_dom_sf"/>
</dbReference>
<evidence type="ECO:0000313" key="3">
    <source>
        <dbReference type="Proteomes" id="UP000325516"/>
    </source>
</evidence>
<accession>A0A5J6L0G2</accession>
<dbReference type="SUPFAM" id="SSF56112">
    <property type="entry name" value="Protein kinase-like (PK-like)"/>
    <property type="match status" value="1"/>
</dbReference>
<dbReference type="PANTHER" id="PTHR21310:SF42">
    <property type="entry name" value="BIFUNCTIONAL AAC_APH"/>
    <property type="match status" value="1"/>
</dbReference>
<keyword evidence="2" id="KW-0808">Transferase</keyword>
<evidence type="ECO:0000313" key="2">
    <source>
        <dbReference type="EMBL" id="QEW01978.1"/>
    </source>
</evidence>
<proteinExistence type="predicted"/>
<evidence type="ECO:0000259" key="1">
    <source>
        <dbReference type="Pfam" id="PF01636"/>
    </source>
</evidence>
<keyword evidence="3" id="KW-1185">Reference proteome</keyword>
<dbReference type="AlphaFoldDB" id="A0A5J6L0G2"/>
<dbReference type="EMBL" id="CP044232">
    <property type="protein sequence ID" value="QEW01978.1"/>
    <property type="molecule type" value="Genomic_DNA"/>
</dbReference>
<organism evidence="2 3">
    <name type="scientific">Microbacterium lushaniae</name>
    <dbReference type="NCBI Taxonomy" id="2614639"/>
    <lineage>
        <taxon>Bacteria</taxon>
        <taxon>Bacillati</taxon>
        <taxon>Actinomycetota</taxon>
        <taxon>Actinomycetes</taxon>
        <taxon>Micrococcales</taxon>
        <taxon>Microbacteriaceae</taxon>
        <taxon>Microbacterium</taxon>
    </lineage>
</organism>
<sequence length="295" mass="31470">MSAAASVDAERIDAGLVRELLAEQFPHWAGLPVRAVAAGGNDHRMFRLGDDLSVRLPSAPGYVAQVEKEQTWLPHLAAAVPLPIPRVHGRGRPSPRFAAPWSVYGWIPGAPAAHTPIGDLERFAADLAAFLVALRAAEAADGPEPGTHSAHRGGPVGHWDREVRDLLDRVSGRERVLAEGIWRDAVAADAETGPARWLHGDVAAANLLVRDGRLAAVVDFGCAAVGDPACDTVPVWTFLPGPAGSVFRRDLALDDATWARGRGWALWKGLIMLTNTAPGQSDFARRVLSNLFAEA</sequence>
<dbReference type="CDD" id="cd05155">
    <property type="entry name" value="APH_ChoK_like_1"/>
    <property type="match status" value="1"/>
</dbReference>
<gene>
    <name evidence="2" type="ORF">F6J85_01935</name>
</gene>
<dbReference type="RefSeq" id="WP_150923621.1">
    <property type="nucleotide sequence ID" value="NZ_CP044232.1"/>
</dbReference>
<dbReference type="Gene3D" id="3.90.1200.10">
    <property type="match status" value="1"/>
</dbReference>
<dbReference type="KEGG" id="mlz:F6J85_01935"/>